<comment type="caution">
    <text evidence="2">The sequence shown here is derived from an EMBL/GenBank/DDBJ whole genome shotgun (WGS) entry which is preliminary data.</text>
</comment>
<proteinExistence type="predicted"/>
<reference evidence="2 3" key="1">
    <citation type="journal article" date="2023" name="Plants (Basel)">
        <title>Bridging the Gap: Combining Genomics and Transcriptomics Approaches to Understand Stylosanthes scabra, an Orphan Legume from the Brazilian Caatinga.</title>
        <authorList>
            <person name="Ferreira-Neto J.R.C."/>
            <person name="da Silva M.D."/>
            <person name="Binneck E."/>
            <person name="de Melo N.F."/>
            <person name="da Silva R.H."/>
            <person name="de Melo A.L.T.M."/>
            <person name="Pandolfi V."/>
            <person name="Bustamante F.O."/>
            <person name="Brasileiro-Vidal A.C."/>
            <person name="Benko-Iseppon A.M."/>
        </authorList>
    </citation>
    <scope>NUCLEOTIDE SEQUENCE [LARGE SCALE GENOMIC DNA]</scope>
    <source>
        <tissue evidence="2">Leaves</tissue>
    </source>
</reference>
<name>A0ABU6TC83_9FABA</name>
<evidence type="ECO:0000313" key="3">
    <source>
        <dbReference type="Proteomes" id="UP001341840"/>
    </source>
</evidence>
<dbReference type="Proteomes" id="UP001341840">
    <property type="component" value="Unassembled WGS sequence"/>
</dbReference>
<feature type="region of interest" description="Disordered" evidence="1">
    <location>
        <begin position="6"/>
        <end position="38"/>
    </location>
</feature>
<dbReference type="PANTHER" id="PTHR33670">
    <property type="entry name" value="SPLICING FACTOR, PROLINE- AND GLUTAMINE-RICH-LIKE"/>
    <property type="match status" value="1"/>
</dbReference>
<keyword evidence="3" id="KW-1185">Reference proteome</keyword>
<gene>
    <name evidence="2" type="ORF">PIB30_033432</name>
</gene>
<organism evidence="2 3">
    <name type="scientific">Stylosanthes scabra</name>
    <dbReference type="NCBI Taxonomy" id="79078"/>
    <lineage>
        <taxon>Eukaryota</taxon>
        <taxon>Viridiplantae</taxon>
        <taxon>Streptophyta</taxon>
        <taxon>Embryophyta</taxon>
        <taxon>Tracheophyta</taxon>
        <taxon>Spermatophyta</taxon>
        <taxon>Magnoliopsida</taxon>
        <taxon>eudicotyledons</taxon>
        <taxon>Gunneridae</taxon>
        <taxon>Pentapetalae</taxon>
        <taxon>rosids</taxon>
        <taxon>fabids</taxon>
        <taxon>Fabales</taxon>
        <taxon>Fabaceae</taxon>
        <taxon>Papilionoideae</taxon>
        <taxon>50 kb inversion clade</taxon>
        <taxon>dalbergioids sensu lato</taxon>
        <taxon>Dalbergieae</taxon>
        <taxon>Pterocarpus clade</taxon>
        <taxon>Stylosanthes</taxon>
    </lineage>
</organism>
<feature type="region of interest" description="Disordered" evidence="1">
    <location>
        <begin position="72"/>
        <end position="154"/>
    </location>
</feature>
<evidence type="ECO:0000256" key="1">
    <source>
        <dbReference type="SAM" id="MobiDB-lite"/>
    </source>
</evidence>
<accession>A0ABU6TC83</accession>
<protein>
    <submittedName>
        <fullName evidence="2">Uncharacterized protein</fullName>
    </submittedName>
</protein>
<feature type="compositionally biased region" description="Polar residues" evidence="1">
    <location>
        <begin position="6"/>
        <end position="16"/>
    </location>
</feature>
<sequence>MEAFCQQSSLLSPSKNKQIRIMKTPSSNKRIGGGRVGNNNLVPKNTSHGSLDNKYVAAAAGLLNPPSRATSLVHYQHHQQQPPLLPLPNASSIHQHQHHKPLLSRSQSLMISSPKKSNKATKKRSSSEHDNNNNNNNNNNQRWGPDPKDLPKHLPLSKVLMMGGTNKGNMEEMIMSPPPSSLPLPRFSLRSKLSCNAEAAGVDAGATNNLRRLLRLR</sequence>
<evidence type="ECO:0000313" key="2">
    <source>
        <dbReference type="EMBL" id="MED6146322.1"/>
    </source>
</evidence>
<dbReference type="EMBL" id="JASCZI010090772">
    <property type="protein sequence ID" value="MED6146322.1"/>
    <property type="molecule type" value="Genomic_DNA"/>
</dbReference>
<feature type="compositionally biased region" description="Polar residues" evidence="1">
    <location>
        <begin position="104"/>
        <end position="115"/>
    </location>
</feature>
<dbReference type="PANTHER" id="PTHR33670:SF14">
    <property type="entry name" value="T20H2.15 PROTEIN"/>
    <property type="match status" value="1"/>
</dbReference>